<dbReference type="Pfam" id="PF01370">
    <property type="entry name" value="Epimerase"/>
    <property type="match status" value="1"/>
</dbReference>
<name>A0AAP4BS71_9CORY</name>
<feature type="domain" description="DUF1731" evidence="3">
    <location>
        <begin position="411"/>
        <end position="458"/>
    </location>
</feature>
<feature type="domain" description="NAD-dependent epimerase/dehydratase" evidence="2">
    <location>
        <begin position="170"/>
        <end position="290"/>
    </location>
</feature>
<dbReference type="AlphaFoldDB" id="A0AAP4BS71"/>
<comment type="similarity">
    <text evidence="1">Belongs to the NAD(P)-dependent epimerase/dehydratase family. SDR39U1 subfamily.</text>
</comment>
<dbReference type="InterPro" id="IPR013549">
    <property type="entry name" value="DUF1731"/>
</dbReference>
<dbReference type="InterPro" id="IPR010099">
    <property type="entry name" value="SDR39U1"/>
</dbReference>
<organism evidence="4 5">
    <name type="scientific">Corynebacterium propinquum</name>
    <dbReference type="NCBI Taxonomy" id="43769"/>
    <lineage>
        <taxon>Bacteria</taxon>
        <taxon>Bacillati</taxon>
        <taxon>Actinomycetota</taxon>
        <taxon>Actinomycetes</taxon>
        <taxon>Mycobacteriales</taxon>
        <taxon>Corynebacteriaceae</taxon>
        <taxon>Corynebacterium</taxon>
    </lineage>
</organism>
<evidence type="ECO:0000313" key="5">
    <source>
        <dbReference type="Proteomes" id="UP001226160"/>
    </source>
</evidence>
<sequence length="468" mass="50793">MSFSAQHLVPAPRSEVWDWHTRPGAISRLTPPFLPMTPQTEATSLADGTTIFRLPAGLKWVARHDLTRYQPEISFTDFCINSPVRQLAQWRHDHHFADGELPNTTTITDTVHTRAPAHLLRPVFAYRQRQLIADLSFLQSLKDAGFAGATSAATTGKNSIEPVPGKALTIAMTGAHGSVGRSLKAQLTTAGHTVIELVRGEAKTGQRHWHTHYPSSHLLAGVDVLVHLAGEPIFGRFNEAHKKEIRGSRVDPTYKLARLVADSPTVTTMVCASAIGYYGPDRGPEILTENSERGDGFLADVVADWELACRPALEAGKRVVNIRTGVTLSGNSGLLPLLKTLFSTGLGGSFGDGNFWFSWIAMDDLTDIYTRVIVDSRITGAINAAAPQPLLNKDMAKALGTELNRPTLLPVPTFGPKLLLGKEGAHELALANQRVSSAKISQLGHQFRFPTLDAALAHELGGEQLQDE</sequence>
<dbReference type="Proteomes" id="UP001226160">
    <property type="component" value="Unassembled WGS sequence"/>
</dbReference>
<evidence type="ECO:0000256" key="1">
    <source>
        <dbReference type="ARBA" id="ARBA00009353"/>
    </source>
</evidence>
<reference evidence="4" key="1">
    <citation type="submission" date="2023-05" db="EMBL/GenBank/DDBJ databases">
        <title>Metabolic capabilities are highly conserved among human nasal-associated Corynebacterium species in pangenomic analyses.</title>
        <authorList>
            <person name="Tran T.H."/>
            <person name="Roberts A.Q."/>
            <person name="Escapa I.F."/>
            <person name="Gao W."/>
            <person name="Conlan S."/>
            <person name="Kong H."/>
            <person name="Segre J.A."/>
            <person name="Kelly M.S."/>
            <person name="Lemon K.P."/>
        </authorList>
    </citation>
    <scope>NUCLEOTIDE SEQUENCE</scope>
    <source>
        <strain evidence="4">KPL2654</strain>
    </source>
</reference>
<dbReference type="PANTHER" id="PTHR11092:SF0">
    <property type="entry name" value="EPIMERASE FAMILY PROTEIN SDR39U1"/>
    <property type="match status" value="1"/>
</dbReference>
<evidence type="ECO:0000259" key="2">
    <source>
        <dbReference type="Pfam" id="PF01370"/>
    </source>
</evidence>
<dbReference type="SUPFAM" id="SSF55961">
    <property type="entry name" value="Bet v1-like"/>
    <property type="match status" value="1"/>
</dbReference>
<evidence type="ECO:0000259" key="3">
    <source>
        <dbReference type="Pfam" id="PF08338"/>
    </source>
</evidence>
<dbReference type="Gene3D" id="3.40.50.720">
    <property type="entry name" value="NAD(P)-binding Rossmann-like Domain"/>
    <property type="match status" value="1"/>
</dbReference>
<dbReference type="InterPro" id="IPR036291">
    <property type="entry name" value="NAD(P)-bd_dom_sf"/>
</dbReference>
<comment type="caution">
    <text evidence="4">The sequence shown here is derived from an EMBL/GenBank/DDBJ whole genome shotgun (WGS) entry which is preliminary data.</text>
</comment>
<dbReference type="PANTHER" id="PTHR11092">
    <property type="entry name" value="SUGAR NUCLEOTIDE EPIMERASE RELATED"/>
    <property type="match status" value="1"/>
</dbReference>
<dbReference type="InterPro" id="IPR001509">
    <property type="entry name" value="Epimerase_deHydtase"/>
</dbReference>
<dbReference type="NCBIfam" id="TIGR01777">
    <property type="entry name" value="yfcH"/>
    <property type="match status" value="1"/>
</dbReference>
<accession>A0AAP4BS71</accession>
<dbReference type="Gene3D" id="3.30.530.20">
    <property type="match status" value="1"/>
</dbReference>
<dbReference type="InterPro" id="IPR023393">
    <property type="entry name" value="START-like_dom_sf"/>
</dbReference>
<dbReference type="SUPFAM" id="SSF51735">
    <property type="entry name" value="NAD(P)-binding Rossmann-fold domains"/>
    <property type="match status" value="1"/>
</dbReference>
<gene>
    <name evidence="4" type="ORF">QPX54_02530</name>
</gene>
<dbReference type="RefSeq" id="WP_049148316.1">
    <property type="nucleotide sequence ID" value="NZ_JAKRDM010000001.1"/>
</dbReference>
<evidence type="ECO:0000313" key="4">
    <source>
        <dbReference type="EMBL" id="MDK4325392.1"/>
    </source>
</evidence>
<protein>
    <submittedName>
        <fullName evidence="4">TIGR01777 family oxidoreductase</fullName>
    </submittedName>
</protein>
<proteinExistence type="inferred from homology"/>
<dbReference type="Pfam" id="PF08338">
    <property type="entry name" value="DUF1731"/>
    <property type="match status" value="1"/>
</dbReference>
<dbReference type="EMBL" id="JASNVP010000002">
    <property type="protein sequence ID" value="MDK4325392.1"/>
    <property type="molecule type" value="Genomic_DNA"/>
</dbReference>